<feature type="compositionally biased region" description="Basic and acidic residues" evidence="1">
    <location>
        <begin position="241"/>
        <end position="252"/>
    </location>
</feature>
<feature type="region of interest" description="Disordered" evidence="1">
    <location>
        <begin position="968"/>
        <end position="1009"/>
    </location>
</feature>
<feature type="compositionally biased region" description="Polar residues" evidence="1">
    <location>
        <begin position="472"/>
        <end position="488"/>
    </location>
</feature>
<evidence type="ECO:0000256" key="1">
    <source>
        <dbReference type="SAM" id="MobiDB-lite"/>
    </source>
</evidence>
<gene>
    <name evidence="2" type="ORF">FIBSPDRAFT_948902</name>
</gene>
<evidence type="ECO:0000313" key="3">
    <source>
        <dbReference type="Proteomes" id="UP000076532"/>
    </source>
</evidence>
<feature type="compositionally biased region" description="Polar residues" evidence="1">
    <location>
        <begin position="271"/>
        <end position="303"/>
    </location>
</feature>
<feature type="compositionally biased region" description="Low complexity" evidence="1">
    <location>
        <begin position="698"/>
        <end position="713"/>
    </location>
</feature>
<feature type="region of interest" description="Disordered" evidence="1">
    <location>
        <begin position="181"/>
        <end position="382"/>
    </location>
</feature>
<feature type="region of interest" description="Disordered" evidence="1">
    <location>
        <begin position="602"/>
        <end position="626"/>
    </location>
</feature>
<feature type="region of interest" description="Disordered" evidence="1">
    <location>
        <begin position="1258"/>
        <end position="1289"/>
    </location>
</feature>
<keyword evidence="3" id="KW-1185">Reference proteome</keyword>
<dbReference type="OrthoDB" id="3228777at2759"/>
<feature type="compositionally biased region" description="Polar residues" evidence="1">
    <location>
        <begin position="346"/>
        <end position="368"/>
    </location>
</feature>
<feature type="region of interest" description="Disordered" evidence="1">
    <location>
        <begin position="751"/>
        <end position="772"/>
    </location>
</feature>
<feature type="compositionally biased region" description="Low complexity" evidence="1">
    <location>
        <begin position="674"/>
        <end position="688"/>
    </location>
</feature>
<name>A0A166QA40_9AGAM</name>
<feature type="compositionally biased region" description="Pro residues" evidence="1">
    <location>
        <begin position="1277"/>
        <end position="1286"/>
    </location>
</feature>
<feature type="region of interest" description="Disordered" evidence="1">
    <location>
        <begin position="665"/>
        <end position="719"/>
    </location>
</feature>
<feature type="compositionally biased region" description="Polar residues" evidence="1">
    <location>
        <begin position="218"/>
        <end position="230"/>
    </location>
</feature>
<dbReference type="STRING" id="436010.A0A166QA40"/>
<dbReference type="Proteomes" id="UP000076532">
    <property type="component" value="Unassembled WGS sequence"/>
</dbReference>
<protein>
    <submittedName>
        <fullName evidence="2">Uncharacterized protein</fullName>
    </submittedName>
</protein>
<feature type="compositionally biased region" description="Polar residues" evidence="1">
    <location>
        <begin position="1259"/>
        <end position="1268"/>
    </location>
</feature>
<feature type="region of interest" description="Disordered" evidence="1">
    <location>
        <begin position="1"/>
        <end position="51"/>
    </location>
</feature>
<reference evidence="2 3" key="1">
    <citation type="journal article" date="2016" name="Mol. Biol. Evol.">
        <title>Comparative Genomics of Early-Diverging Mushroom-Forming Fungi Provides Insights into the Origins of Lignocellulose Decay Capabilities.</title>
        <authorList>
            <person name="Nagy L.G."/>
            <person name="Riley R."/>
            <person name="Tritt A."/>
            <person name="Adam C."/>
            <person name="Daum C."/>
            <person name="Floudas D."/>
            <person name="Sun H."/>
            <person name="Yadav J.S."/>
            <person name="Pangilinan J."/>
            <person name="Larsson K.H."/>
            <person name="Matsuura K."/>
            <person name="Barry K."/>
            <person name="Labutti K."/>
            <person name="Kuo R."/>
            <person name="Ohm R.A."/>
            <person name="Bhattacharya S.S."/>
            <person name="Shirouzu T."/>
            <person name="Yoshinaga Y."/>
            <person name="Martin F.M."/>
            <person name="Grigoriev I.V."/>
            <person name="Hibbett D.S."/>
        </authorList>
    </citation>
    <scope>NUCLEOTIDE SEQUENCE [LARGE SCALE GENOMIC DNA]</scope>
    <source>
        <strain evidence="2 3">CBS 109695</strain>
    </source>
</reference>
<feature type="compositionally biased region" description="Low complexity" evidence="1">
    <location>
        <begin position="1021"/>
        <end position="1040"/>
    </location>
</feature>
<feature type="region of interest" description="Disordered" evidence="1">
    <location>
        <begin position="1321"/>
        <end position="1340"/>
    </location>
</feature>
<feature type="region of interest" description="Disordered" evidence="1">
    <location>
        <begin position="103"/>
        <end position="138"/>
    </location>
</feature>
<feature type="compositionally biased region" description="Basic and acidic residues" evidence="1">
    <location>
        <begin position="38"/>
        <end position="50"/>
    </location>
</feature>
<organism evidence="2 3">
    <name type="scientific">Athelia psychrophila</name>
    <dbReference type="NCBI Taxonomy" id="1759441"/>
    <lineage>
        <taxon>Eukaryota</taxon>
        <taxon>Fungi</taxon>
        <taxon>Dikarya</taxon>
        <taxon>Basidiomycota</taxon>
        <taxon>Agaricomycotina</taxon>
        <taxon>Agaricomycetes</taxon>
        <taxon>Agaricomycetidae</taxon>
        <taxon>Atheliales</taxon>
        <taxon>Atheliaceae</taxon>
        <taxon>Athelia</taxon>
    </lineage>
</organism>
<accession>A0A166QA40</accession>
<dbReference type="EMBL" id="KV417511">
    <property type="protein sequence ID" value="KZP26922.1"/>
    <property type="molecule type" value="Genomic_DNA"/>
</dbReference>
<feature type="compositionally biased region" description="Polar residues" evidence="1">
    <location>
        <begin position="124"/>
        <end position="134"/>
    </location>
</feature>
<feature type="region of interest" description="Disordered" evidence="1">
    <location>
        <begin position="448"/>
        <end position="552"/>
    </location>
</feature>
<sequence length="1340" mass="144299">MPTKTANHHAPSPFSRLSRLGINLGFSPKAPSPVTPSPHREKGQRTRNDEEWYIAYNGPYEVPADTRKRDSWGEIIEDDPEEGRDAILDADLLHRYGGIGRGSGRVSDETGHTSAAKTRGRAYSGTSRTTNSSGAFEGNLRSASNGYSAHAGHGTHPYGAYNMSTRRTNGTASTGFISLDAAGGVGESPMPRQRSPPPIPNTRTSLAGLFFGGPSSAPPTSGYKTATSREPSLGHRKRRSASLDRHPEEGKHRPGPIVPPPPTKHEDYFNSYYSTLIGSPESNHTFGAQSRRTGHHQPQLSKSSTDDTHTARTHPHPYAYSFPPKAGQPSTSTAPPPPLTPIPMSRSVTSPQLHTTHIANDSGSTGDINTRKPPPRTATGSKPSLRIRKLSHINLGLKSSVSVPNLKLKPNGKASLQSPLPSGVDRWLSAETWCDALLFPRPRFKVKQSLHTPSEKRASGSGRIVSPPGTPLPQSSSTDGYSHTQASSPGDPRSAFAMQVDRGQSLHPDASSSHLRKLTKSRSAVSLRSTAPDLATDARAVNPPKTTNAVRSNAIDKPDLKGKARLQVPRPQEVVVLNDDVSVCAPSLDRVLDEGEKLENERKEWQAKATGSFGNKATRNRSKSLNYKEARRRGFDKEGGKLMGNIDFLAARTLLGSQGIAPSVVRRAPAGSQTTKTDTATLATSSAKTHSRSVSHAHSGSVSQSQMSSQGHSQWKHGSWGQGALKIGALCGLQDEALTSPPVVREAVDVVQPSKREEQTITSEGAEYPSPQPADHNFGGLHVRAPSPVPSGAGIGLAFSTPPASDEQIHETVRFIPDHPYAQFSHPYQLTTIEDSPVRCTDYAGPHPSSPKLSPTPASINDIATRHRLPPHAQHPHIVHPYAMGSQSPSRTQVSSLAVAIPPPNIRIQHAYSRISTGDPETLGVGEALSSMNRNTGRENLPKPVPNENVPKAVPNLIVAQDPYGSQFDGSVLGSDDQPSPIPKRVRRKPVSYIGYESGTSPEMDPNASLTIPRLDREVSYSSIGDSSGSSPSHSPQPLGNVEDLAQFHDLFYKPSEPSSPINLRNGVRSSNSNDIFPVGSTHSFRSGLSSLARKLTVEYEDRISREYSRGGEGRQRREESRIINSYDDDDSIMSNLPKLRSSSPLQMDSPLRMHFGESATNPEDMVPEDIQSSRASSLLEMLEPSEEDDTFGLPLRFGAIEAVATPPAINLDHKVFGRHLSFTADAIGEANSAHMASERVFSNAASLSPNSGDALRSSYITSTSEGSRMSGLSDFPQPPAPPPHLTPAHTSILQSYFAETPLVEGEDPFARILPTHPHPHYRMTFGGDEDTETGHLSGT</sequence>
<evidence type="ECO:0000313" key="2">
    <source>
        <dbReference type="EMBL" id="KZP26922.1"/>
    </source>
</evidence>
<proteinExistence type="predicted"/>
<feature type="region of interest" description="Disordered" evidence="1">
    <location>
        <begin position="1021"/>
        <end position="1041"/>
    </location>
</feature>